<dbReference type="Proteomes" id="UP000004416">
    <property type="component" value="Unassembled WGS sequence"/>
</dbReference>
<protein>
    <submittedName>
        <fullName evidence="1">Uncharacterized protein</fullName>
    </submittedName>
</protein>
<evidence type="ECO:0000313" key="2">
    <source>
        <dbReference type="Proteomes" id="UP000004416"/>
    </source>
</evidence>
<comment type="caution">
    <text evidence="1">The sequence shown here is derived from an EMBL/GenBank/DDBJ whole genome shotgun (WGS) entry which is preliminary data.</text>
</comment>
<evidence type="ECO:0000313" key="1">
    <source>
        <dbReference type="EMBL" id="EHL09081.1"/>
    </source>
</evidence>
<accession>G9XH45</accession>
<name>G9XH45_DESHA</name>
<gene>
    <name evidence="1" type="ORF">HMPREF0322_00267</name>
</gene>
<dbReference type="EMBL" id="AFZX01000006">
    <property type="protein sequence ID" value="EHL09081.1"/>
    <property type="molecule type" value="Genomic_DNA"/>
</dbReference>
<dbReference type="AlphaFoldDB" id="G9XH45"/>
<sequence length="41" mass="4690">MGEMPYLVPPELNNLVILSCYLGNEHDESTLFKVYFVTAEL</sequence>
<dbReference type="HOGENOM" id="CLU_3269030_0_0_9"/>
<organism evidence="1 2">
    <name type="scientific">Desulfitobacterium hafniense DP7</name>
    <dbReference type="NCBI Taxonomy" id="537010"/>
    <lineage>
        <taxon>Bacteria</taxon>
        <taxon>Bacillati</taxon>
        <taxon>Bacillota</taxon>
        <taxon>Clostridia</taxon>
        <taxon>Eubacteriales</taxon>
        <taxon>Desulfitobacteriaceae</taxon>
        <taxon>Desulfitobacterium</taxon>
    </lineage>
</organism>
<reference evidence="1 2" key="1">
    <citation type="submission" date="2011-08" db="EMBL/GenBank/DDBJ databases">
        <authorList>
            <person name="Weinstock G."/>
            <person name="Sodergren E."/>
            <person name="Clifton S."/>
            <person name="Fulton L."/>
            <person name="Fulton B."/>
            <person name="Courtney L."/>
            <person name="Fronick C."/>
            <person name="Harrison M."/>
            <person name="Strong C."/>
            <person name="Farmer C."/>
            <person name="Delahaunty K."/>
            <person name="Markovic C."/>
            <person name="Hall O."/>
            <person name="Minx P."/>
            <person name="Tomlinson C."/>
            <person name="Mitreva M."/>
            <person name="Hou S."/>
            <person name="Chen J."/>
            <person name="Wollam A."/>
            <person name="Pepin K.H."/>
            <person name="Johnson M."/>
            <person name="Bhonagiri V."/>
            <person name="Zhang X."/>
            <person name="Suruliraj S."/>
            <person name="Warren W."/>
            <person name="Chinwalla A."/>
            <person name="Mardis E.R."/>
            <person name="Wilson R.K."/>
        </authorList>
    </citation>
    <scope>NUCLEOTIDE SEQUENCE [LARGE SCALE GENOMIC DNA]</scope>
    <source>
        <strain evidence="1 2">DP7</strain>
    </source>
</reference>
<proteinExistence type="predicted"/>